<accession>A0A8J3K4L9</accession>
<evidence type="ECO:0000313" key="5">
    <source>
        <dbReference type="Proteomes" id="UP000659904"/>
    </source>
</evidence>
<organism evidence="4 5">
    <name type="scientific">Catellatospora citrea</name>
    <dbReference type="NCBI Taxonomy" id="53366"/>
    <lineage>
        <taxon>Bacteria</taxon>
        <taxon>Bacillati</taxon>
        <taxon>Actinomycetota</taxon>
        <taxon>Actinomycetes</taxon>
        <taxon>Micromonosporales</taxon>
        <taxon>Micromonosporaceae</taxon>
        <taxon>Catellatospora</taxon>
    </lineage>
</organism>
<dbReference type="GO" id="GO:0004497">
    <property type="term" value="F:monooxygenase activity"/>
    <property type="evidence" value="ECO:0007669"/>
    <property type="project" value="UniProtKB-KW"/>
</dbReference>
<keyword evidence="5" id="KW-1185">Reference proteome</keyword>
<dbReference type="PANTHER" id="PTHR13789:SF309">
    <property type="entry name" value="PUTATIVE (AFU_ORTHOLOGUE AFUA_6G14510)-RELATED"/>
    <property type="match status" value="1"/>
</dbReference>
<evidence type="ECO:0000256" key="2">
    <source>
        <dbReference type="ARBA" id="ARBA00023033"/>
    </source>
</evidence>
<evidence type="ECO:0000313" key="4">
    <source>
        <dbReference type="EMBL" id="GIF96392.1"/>
    </source>
</evidence>
<dbReference type="EMBL" id="BONH01000004">
    <property type="protein sequence ID" value="GIF96392.1"/>
    <property type="molecule type" value="Genomic_DNA"/>
</dbReference>
<dbReference type="PANTHER" id="PTHR13789">
    <property type="entry name" value="MONOOXYGENASE"/>
    <property type="match status" value="1"/>
</dbReference>
<gene>
    <name evidence="4" type="ORF">Cci01nite_14860</name>
</gene>
<dbReference type="Proteomes" id="UP000659904">
    <property type="component" value="Unassembled WGS sequence"/>
</dbReference>
<dbReference type="InterPro" id="IPR050493">
    <property type="entry name" value="FAD-dep_Monooxygenase_BioMet"/>
</dbReference>
<dbReference type="InterPro" id="IPR036188">
    <property type="entry name" value="FAD/NAD-bd_sf"/>
</dbReference>
<keyword evidence="1" id="KW-0560">Oxidoreductase</keyword>
<dbReference type="GO" id="GO:0071949">
    <property type="term" value="F:FAD binding"/>
    <property type="evidence" value="ECO:0007669"/>
    <property type="project" value="InterPro"/>
</dbReference>
<dbReference type="InterPro" id="IPR002938">
    <property type="entry name" value="FAD-bd"/>
</dbReference>
<reference evidence="4 5" key="1">
    <citation type="submission" date="2021-01" db="EMBL/GenBank/DDBJ databases">
        <title>Whole genome shotgun sequence of Catellatospora citrea NBRC 14495.</title>
        <authorList>
            <person name="Komaki H."/>
            <person name="Tamura T."/>
        </authorList>
    </citation>
    <scope>NUCLEOTIDE SEQUENCE [LARGE SCALE GENOMIC DNA]</scope>
    <source>
        <strain evidence="4 5">NBRC 14495</strain>
    </source>
</reference>
<sequence>MTKVKTALVVGGGIAGPVAAMALQQAGIEARLYEAYGSTAENVGGGLSIAPNGLAALQVIGADEVVRAIGLPMSSIVIHSWTGKRLAEFGGPSGMEPQRFVMRPDLYRALYGEAARRGIAVEHGKRLVSAEHLGSPTAPSGVRAHFADGTAAEADVLIGADGIRSTVRTVIDPSAPQPRYTGLLGFGGWSTGTNLPSTGDAMYMMFGKRAFFGYQVFDDGRCGWFANLPHPQPMSWAQANRTSPQEWMRQLVEAFADDRMPVLDILRASEESEFVAIGGMEDIPRVPHWRRGRMVLVGDAAHATSPSSGQGASLAAESAVQLARCLRDLPAEQAFAAYERLRRERVERIIAAAARTNSDKAAGPVARVLRDALLPTAMKLLAKPEKMAWQFDHRIDWAARVTA</sequence>
<feature type="domain" description="FAD-binding" evidence="3">
    <location>
        <begin position="7"/>
        <end position="351"/>
    </location>
</feature>
<dbReference type="PRINTS" id="PR00420">
    <property type="entry name" value="RNGMNOXGNASE"/>
</dbReference>
<evidence type="ECO:0000259" key="3">
    <source>
        <dbReference type="Pfam" id="PF01494"/>
    </source>
</evidence>
<dbReference type="Gene3D" id="3.50.50.60">
    <property type="entry name" value="FAD/NAD(P)-binding domain"/>
    <property type="match status" value="1"/>
</dbReference>
<dbReference type="AlphaFoldDB" id="A0A8J3K4L9"/>
<dbReference type="Pfam" id="PF01494">
    <property type="entry name" value="FAD_binding_3"/>
    <property type="match status" value="1"/>
</dbReference>
<name>A0A8J3K4L9_9ACTN</name>
<dbReference type="SUPFAM" id="SSF51905">
    <property type="entry name" value="FAD/NAD(P)-binding domain"/>
    <property type="match status" value="1"/>
</dbReference>
<protein>
    <submittedName>
        <fullName evidence="4">FAD-dependent oxidoreductase</fullName>
    </submittedName>
</protein>
<comment type="caution">
    <text evidence="4">The sequence shown here is derived from an EMBL/GenBank/DDBJ whole genome shotgun (WGS) entry which is preliminary data.</text>
</comment>
<proteinExistence type="predicted"/>
<dbReference type="RefSeq" id="WP_120320601.1">
    <property type="nucleotide sequence ID" value="NZ_BONH01000004.1"/>
</dbReference>
<keyword evidence="2" id="KW-0503">Monooxygenase</keyword>
<evidence type="ECO:0000256" key="1">
    <source>
        <dbReference type="ARBA" id="ARBA00023002"/>
    </source>
</evidence>